<dbReference type="CDD" id="cd06261">
    <property type="entry name" value="TM_PBP2"/>
    <property type="match status" value="1"/>
</dbReference>
<dbReference type="PANTHER" id="PTHR43744">
    <property type="entry name" value="ABC TRANSPORTER PERMEASE PROTEIN MG189-RELATED-RELATED"/>
    <property type="match status" value="1"/>
</dbReference>
<keyword evidence="4 7" id="KW-0812">Transmembrane</keyword>
<evidence type="ECO:0000313" key="10">
    <source>
        <dbReference type="EMBL" id="MEJ5943719.1"/>
    </source>
</evidence>
<dbReference type="PANTHER" id="PTHR43744:SF12">
    <property type="entry name" value="ABC TRANSPORTER PERMEASE PROTEIN MG189-RELATED"/>
    <property type="match status" value="1"/>
</dbReference>
<evidence type="ECO:0000256" key="1">
    <source>
        <dbReference type="ARBA" id="ARBA00004651"/>
    </source>
</evidence>
<evidence type="ECO:0000256" key="3">
    <source>
        <dbReference type="ARBA" id="ARBA00022475"/>
    </source>
</evidence>
<evidence type="ECO:0000313" key="11">
    <source>
        <dbReference type="Proteomes" id="UP001387100"/>
    </source>
</evidence>
<feature type="transmembrane region" description="Helical" evidence="7">
    <location>
        <begin position="205"/>
        <end position="227"/>
    </location>
</feature>
<feature type="transmembrane region" description="Helical" evidence="7">
    <location>
        <begin position="131"/>
        <end position="151"/>
    </location>
</feature>
<keyword evidence="6 7" id="KW-0472">Membrane</keyword>
<name>A0ABU8RF69_9ACTN</name>
<dbReference type="Proteomes" id="UP001387100">
    <property type="component" value="Unassembled WGS sequence"/>
</dbReference>
<sequence>MTTTTSTPTPGGPVGARRADAPAARRRRVRPDRVLLWTALLVLSLVFALPLLVMVSTSFKSAAEANSLDFTALPLEPTLDAYRAVLTDVPVLRWFVNSTLVALMHSALVVVLATTAAYAFARMEFRGKRPLFALVLATMFVPAVILLIPNFLVVNELGWLNSYASLVVPGAAGGFGVFFLRQFFLGIHPSIEEQARIDGCGSWQVFVRIVLPLAGPAVATLAVLSFLTSWNDFLWPVFVLFTSDMQTLPAGLAQLQSDNVLRYDLLMAGAVVASVPVLALYVVAQRFIIEGVAQGGVKG</sequence>
<dbReference type="RefSeq" id="WP_339573111.1">
    <property type="nucleotide sequence ID" value="NZ_JBBIAA010000001.1"/>
</dbReference>
<dbReference type="SUPFAM" id="SSF161098">
    <property type="entry name" value="MetI-like"/>
    <property type="match status" value="1"/>
</dbReference>
<feature type="transmembrane region" description="Helical" evidence="7">
    <location>
        <begin position="34"/>
        <end position="55"/>
    </location>
</feature>
<comment type="similarity">
    <text evidence="7">Belongs to the binding-protein-dependent transport system permease family.</text>
</comment>
<evidence type="ECO:0000259" key="9">
    <source>
        <dbReference type="PROSITE" id="PS50928"/>
    </source>
</evidence>
<feature type="domain" description="ABC transmembrane type-1" evidence="9">
    <location>
        <begin position="95"/>
        <end position="284"/>
    </location>
</feature>
<dbReference type="Gene3D" id="1.10.3720.10">
    <property type="entry name" value="MetI-like"/>
    <property type="match status" value="1"/>
</dbReference>
<accession>A0ABU8RF69</accession>
<evidence type="ECO:0000256" key="2">
    <source>
        <dbReference type="ARBA" id="ARBA00022448"/>
    </source>
</evidence>
<keyword evidence="2 7" id="KW-0813">Transport</keyword>
<gene>
    <name evidence="10" type="ORF">WDZ17_00235</name>
</gene>
<comment type="subcellular location">
    <subcellularLocation>
        <location evidence="1 7">Cell membrane</location>
        <topology evidence="1 7">Multi-pass membrane protein</topology>
    </subcellularLocation>
</comment>
<dbReference type="PROSITE" id="PS50928">
    <property type="entry name" value="ABC_TM1"/>
    <property type="match status" value="1"/>
</dbReference>
<keyword evidence="3" id="KW-1003">Cell membrane</keyword>
<comment type="caution">
    <text evidence="10">The sequence shown here is derived from an EMBL/GenBank/DDBJ whole genome shotgun (WGS) entry which is preliminary data.</text>
</comment>
<evidence type="ECO:0000256" key="6">
    <source>
        <dbReference type="ARBA" id="ARBA00023136"/>
    </source>
</evidence>
<proteinExistence type="inferred from homology"/>
<evidence type="ECO:0000256" key="5">
    <source>
        <dbReference type="ARBA" id="ARBA00022989"/>
    </source>
</evidence>
<keyword evidence="11" id="KW-1185">Reference proteome</keyword>
<evidence type="ECO:0000256" key="8">
    <source>
        <dbReference type="SAM" id="MobiDB-lite"/>
    </source>
</evidence>
<dbReference type="Pfam" id="PF00528">
    <property type="entry name" value="BPD_transp_1"/>
    <property type="match status" value="1"/>
</dbReference>
<feature type="transmembrane region" description="Helical" evidence="7">
    <location>
        <begin position="163"/>
        <end position="184"/>
    </location>
</feature>
<reference evidence="10 11" key="1">
    <citation type="journal article" date="2017" name="Int. J. Syst. Evol. Microbiol.">
        <title>Pseudokineococcus basanitobsidens sp. nov., isolated from volcanic rock.</title>
        <authorList>
            <person name="Lee D.W."/>
            <person name="Park M.Y."/>
            <person name="Kim J.J."/>
            <person name="Kim B.S."/>
        </authorList>
    </citation>
    <scope>NUCLEOTIDE SEQUENCE [LARGE SCALE GENOMIC DNA]</scope>
    <source>
        <strain evidence="10 11">DSM 103726</strain>
    </source>
</reference>
<evidence type="ECO:0000256" key="7">
    <source>
        <dbReference type="RuleBase" id="RU363032"/>
    </source>
</evidence>
<feature type="transmembrane region" description="Helical" evidence="7">
    <location>
        <begin position="265"/>
        <end position="284"/>
    </location>
</feature>
<organism evidence="10 11">
    <name type="scientific">Pseudokineococcus basanitobsidens</name>
    <dbReference type="NCBI Taxonomy" id="1926649"/>
    <lineage>
        <taxon>Bacteria</taxon>
        <taxon>Bacillati</taxon>
        <taxon>Actinomycetota</taxon>
        <taxon>Actinomycetes</taxon>
        <taxon>Kineosporiales</taxon>
        <taxon>Kineosporiaceae</taxon>
        <taxon>Pseudokineococcus</taxon>
    </lineage>
</organism>
<feature type="transmembrane region" description="Helical" evidence="7">
    <location>
        <begin position="94"/>
        <end position="119"/>
    </location>
</feature>
<dbReference type="EMBL" id="JBBIAA010000001">
    <property type="protein sequence ID" value="MEJ5943719.1"/>
    <property type="molecule type" value="Genomic_DNA"/>
</dbReference>
<evidence type="ECO:0000256" key="4">
    <source>
        <dbReference type="ARBA" id="ARBA00022692"/>
    </source>
</evidence>
<dbReference type="InterPro" id="IPR035906">
    <property type="entry name" value="MetI-like_sf"/>
</dbReference>
<dbReference type="InterPro" id="IPR000515">
    <property type="entry name" value="MetI-like"/>
</dbReference>
<protein>
    <submittedName>
        <fullName evidence="10">Carbohydrate ABC transporter permease</fullName>
    </submittedName>
</protein>
<feature type="region of interest" description="Disordered" evidence="8">
    <location>
        <begin position="1"/>
        <end position="25"/>
    </location>
</feature>
<keyword evidence="5 7" id="KW-1133">Transmembrane helix</keyword>